<dbReference type="GO" id="GO:0000774">
    <property type="term" value="F:adenyl-nucleotide exchange factor activity"/>
    <property type="evidence" value="ECO:0007669"/>
    <property type="project" value="TreeGrafter"/>
</dbReference>
<comment type="caution">
    <text evidence="5">The sequence shown here is derived from an EMBL/GenBank/DDBJ whole genome shotgun (WGS) entry which is preliminary data.</text>
</comment>
<gene>
    <name evidence="5" type="ORF">RDB_LOCUS68132</name>
</gene>
<dbReference type="Pfam" id="PF08609">
    <property type="entry name" value="Fes1"/>
    <property type="match status" value="1"/>
</dbReference>
<evidence type="ECO:0000313" key="6">
    <source>
        <dbReference type="Proteomes" id="UP000663831"/>
    </source>
</evidence>
<keyword evidence="2" id="KW-0677">Repeat</keyword>
<dbReference type="PANTHER" id="PTHR19316:SF18">
    <property type="entry name" value="HSP70-BINDING PROTEIN 1"/>
    <property type="match status" value="1"/>
</dbReference>
<dbReference type="Proteomes" id="UP000663831">
    <property type="component" value="Unassembled WGS sequence"/>
</dbReference>
<comment type="similarity">
    <text evidence="1">Belongs to the FES1 family.</text>
</comment>
<evidence type="ECO:0000259" key="4">
    <source>
        <dbReference type="Pfam" id="PF08609"/>
    </source>
</evidence>
<dbReference type="InterPro" id="IPR011989">
    <property type="entry name" value="ARM-like"/>
</dbReference>
<dbReference type="InterPro" id="IPR050693">
    <property type="entry name" value="Hsp70_NEF-Inhibitors"/>
</dbReference>
<evidence type="ECO:0000256" key="3">
    <source>
        <dbReference type="SAM" id="MobiDB-lite"/>
    </source>
</evidence>
<evidence type="ECO:0000256" key="2">
    <source>
        <dbReference type="ARBA" id="ARBA00022737"/>
    </source>
</evidence>
<accession>A0A8H3BBL4</accession>
<dbReference type="AlphaFoldDB" id="A0A8H3BBL4"/>
<dbReference type="GO" id="GO:0005783">
    <property type="term" value="C:endoplasmic reticulum"/>
    <property type="evidence" value="ECO:0007669"/>
    <property type="project" value="TreeGrafter"/>
</dbReference>
<dbReference type="InterPro" id="IPR013918">
    <property type="entry name" value="Nucleotide_exch_fac_Fes1"/>
</dbReference>
<feature type="domain" description="Nucleotide exchange factor Fes1" evidence="4">
    <location>
        <begin position="1"/>
        <end position="81"/>
    </location>
</feature>
<sequence length="285" mass="30693">MESLLKWSLENTPADEPSVPPTAERIKELDPAIIDMILGKSDAVIMKEKLAIAQDESREEDERVEALDDFEMLVEQIDNANSKLGEHEDVGAFDRTCALTGARGTAACDMDCRDGGAEQFRRTKQLLETGPLAVPTVTRHIKSSVGKHTVQGVVLPVGLVETQYPDITVRRKAAFLINTLLLQDISTSGSTAVALHASDGPEMHGADGPVPDSTEGLVKKAVMDHKLIHALVQPPPYGPHGDGDAVQDHDYREKVLQTVDTFVRNGGELGDAAESVAAFKQARGA</sequence>
<evidence type="ECO:0000313" key="5">
    <source>
        <dbReference type="EMBL" id="CAE6452456.1"/>
    </source>
</evidence>
<dbReference type="PANTHER" id="PTHR19316">
    <property type="entry name" value="PROTEIN FOLDING REGULATOR"/>
    <property type="match status" value="1"/>
</dbReference>
<dbReference type="Gene3D" id="1.25.10.10">
    <property type="entry name" value="Leucine-rich Repeat Variant"/>
    <property type="match status" value="1"/>
</dbReference>
<reference evidence="5" key="1">
    <citation type="submission" date="2021-01" db="EMBL/GenBank/DDBJ databases">
        <authorList>
            <person name="Kaushik A."/>
        </authorList>
    </citation>
    <scope>NUCLEOTIDE SEQUENCE</scope>
    <source>
        <strain evidence="5">AG3-1AP</strain>
    </source>
</reference>
<dbReference type="EMBL" id="CAJMWV010002041">
    <property type="protein sequence ID" value="CAE6452456.1"/>
    <property type="molecule type" value="Genomic_DNA"/>
</dbReference>
<organism evidence="5 6">
    <name type="scientific">Rhizoctonia solani</name>
    <dbReference type="NCBI Taxonomy" id="456999"/>
    <lineage>
        <taxon>Eukaryota</taxon>
        <taxon>Fungi</taxon>
        <taxon>Dikarya</taxon>
        <taxon>Basidiomycota</taxon>
        <taxon>Agaricomycotina</taxon>
        <taxon>Agaricomycetes</taxon>
        <taxon>Cantharellales</taxon>
        <taxon>Ceratobasidiaceae</taxon>
        <taxon>Rhizoctonia</taxon>
    </lineage>
</organism>
<protein>
    <recommendedName>
        <fullName evidence="4">Nucleotide exchange factor Fes1 domain-containing protein</fullName>
    </recommendedName>
</protein>
<feature type="region of interest" description="Disordered" evidence="3">
    <location>
        <begin position="1"/>
        <end position="21"/>
    </location>
</feature>
<evidence type="ECO:0000256" key="1">
    <source>
        <dbReference type="ARBA" id="ARBA00011045"/>
    </source>
</evidence>
<proteinExistence type="inferred from homology"/>
<name>A0A8H3BBL4_9AGAM</name>